<evidence type="ECO:0000313" key="2">
    <source>
        <dbReference type="EMBL" id="MCP8886283.1"/>
    </source>
</evidence>
<dbReference type="EMBL" id="JAMWDU010000002">
    <property type="protein sequence ID" value="MCP8886283.1"/>
    <property type="molecule type" value="Genomic_DNA"/>
</dbReference>
<dbReference type="Proteomes" id="UP001060275">
    <property type="component" value="Unassembled WGS sequence"/>
</dbReference>
<reference evidence="2" key="1">
    <citation type="submission" date="2022-06" db="EMBL/GenBank/DDBJ databases">
        <title>Devosia sp. XJ19-45 genome assembly.</title>
        <authorList>
            <person name="Li B."/>
            <person name="Cai M."/>
            <person name="Nie G."/>
            <person name="Li W."/>
        </authorList>
    </citation>
    <scope>NUCLEOTIDE SEQUENCE</scope>
    <source>
        <strain evidence="2">XJ19-45</strain>
    </source>
</reference>
<keyword evidence="3" id="KW-1185">Reference proteome</keyword>
<dbReference type="RefSeq" id="WP_254674017.1">
    <property type="nucleotide sequence ID" value="NZ_JAMWDU010000002.1"/>
</dbReference>
<feature type="region of interest" description="Disordered" evidence="1">
    <location>
        <begin position="215"/>
        <end position="236"/>
    </location>
</feature>
<name>A0A9Q4FRJ7_9HYPH</name>
<evidence type="ECO:0000256" key="1">
    <source>
        <dbReference type="SAM" id="MobiDB-lite"/>
    </source>
</evidence>
<evidence type="ECO:0000313" key="3">
    <source>
        <dbReference type="Proteomes" id="UP001060275"/>
    </source>
</evidence>
<proteinExistence type="predicted"/>
<accession>A0A9Q4FRJ7</accession>
<sequence>MTPLKPPMLIDAFRLCASSIDDTVKNIIDHYSTAGGGWNHQRCLRSIMHAYNGATDIAALVAGCKGKGTDAERDNAKIVEAVLPKVVGRKTQCFPYPRKAFALTPNLQCAMGPSFFIVENGVIKLVYVHARNEKRASLANLAGLAHVMKTDVLDQDFFGQKSDVEIHFVDKKGASRTDEVFDLKRLGGFLIEEPGTTLKRFATALVDVMENDRVAPAERKRKDKRPADDGQEALKF</sequence>
<protein>
    <submittedName>
        <fullName evidence="2">Uncharacterized protein</fullName>
    </submittedName>
</protein>
<dbReference type="AlphaFoldDB" id="A0A9Q4FRJ7"/>
<comment type="caution">
    <text evidence="2">The sequence shown here is derived from an EMBL/GenBank/DDBJ whole genome shotgun (WGS) entry which is preliminary data.</text>
</comment>
<gene>
    <name evidence="2" type="ORF">NF348_04140</name>
</gene>
<organism evidence="2 3">
    <name type="scientific">Devosia ureilytica</name>
    <dbReference type="NCBI Taxonomy" id="2952754"/>
    <lineage>
        <taxon>Bacteria</taxon>
        <taxon>Pseudomonadati</taxon>
        <taxon>Pseudomonadota</taxon>
        <taxon>Alphaproteobacteria</taxon>
        <taxon>Hyphomicrobiales</taxon>
        <taxon>Devosiaceae</taxon>
        <taxon>Devosia</taxon>
    </lineage>
</organism>